<dbReference type="GO" id="GO:0030153">
    <property type="term" value="P:bacteriocin immunity"/>
    <property type="evidence" value="ECO:0007669"/>
    <property type="project" value="InterPro"/>
</dbReference>
<dbReference type="STRING" id="1423801.FD50_GL000654"/>
<dbReference type="GO" id="GO:0003677">
    <property type="term" value="F:DNA binding"/>
    <property type="evidence" value="ECO:0007669"/>
    <property type="project" value="UniProtKB-KW"/>
</dbReference>
<dbReference type="PANTHER" id="PTHR43774">
    <property type="entry name" value="PEPTIDE METHIONINE SULFOXIDE REDUCTASE"/>
    <property type="match status" value="1"/>
</dbReference>
<dbReference type="NCBIfam" id="TIGR00401">
    <property type="entry name" value="msrA"/>
    <property type="match status" value="1"/>
</dbReference>
<dbReference type="CDD" id="cd21059">
    <property type="entry name" value="LciA-like"/>
    <property type="match status" value="1"/>
</dbReference>
<dbReference type="GO" id="GO:0008113">
    <property type="term" value="F:peptide-methionine (S)-S-oxide reductase activity"/>
    <property type="evidence" value="ECO:0007669"/>
    <property type="project" value="UniProtKB-UniRule"/>
</dbReference>
<dbReference type="InterPro" id="IPR002569">
    <property type="entry name" value="Met_Sox_Rdtase_MsrA_dom"/>
</dbReference>
<dbReference type="SUPFAM" id="SSF55068">
    <property type="entry name" value="Peptide methionine sulfoxide reductase"/>
    <property type="match status" value="1"/>
</dbReference>
<evidence type="ECO:0000256" key="3">
    <source>
        <dbReference type="ARBA" id="ARBA00023015"/>
    </source>
</evidence>
<evidence type="ECO:0000259" key="9">
    <source>
        <dbReference type="Pfam" id="PF01625"/>
    </source>
</evidence>
<feature type="domain" description="Peptide methionine sulphoxide reductase MsrA" evidence="9">
    <location>
        <begin position="99"/>
        <end position="249"/>
    </location>
</feature>
<dbReference type="EMBL" id="AZFQ01000036">
    <property type="protein sequence ID" value="KRL98841.1"/>
    <property type="molecule type" value="Genomic_DNA"/>
</dbReference>
<dbReference type="InterPro" id="IPR001289">
    <property type="entry name" value="NFYA"/>
</dbReference>
<keyword evidence="4" id="KW-0238">DNA-binding</keyword>
<evidence type="ECO:0000313" key="11">
    <source>
        <dbReference type="Proteomes" id="UP000051166"/>
    </source>
</evidence>
<dbReference type="AlphaFoldDB" id="A0A0R1UZR4"/>
<comment type="catalytic activity">
    <reaction evidence="6 8">
        <text>L-methionyl-[protein] + [thioredoxin]-disulfide + H2O = L-methionyl-(S)-S-oxide-[protein] + [thioredoxin]-dithiol</text>
        <dbReference type="Rhea" id="RHEA:14217"/>
        <dbReference type="Rhea" id="RHEA-COMP:10698"/>
        <dbReference type="Rhea" id="RHEA-COMP:10700"/>
        <dbReference type="Rhea" id="RHEA-COMP:12313"/>
        <dbReference type="Rhea" id="RHEA-COMP:12315"/>
        <dbReference type="ChEBI" id="CHEBI:15377"/>
        <dbReference type="ChEBI" id="CHEBI:16044"/>
        <dbReference type="ChEBI" id="CHEBI:29950"/>
        <dbReference type="ChEBI" id="CHEBI:44120"/>
        <dbReference type="ChEBI" id="CHEBI:50058"/>
        <dbReference type="EC" id="1.8.4.11"/>
    </reaction>
</comment>
<evidence type="ECO:0000256" key="8">
    <source>
        <dbReference type="HAMAP-Rule" id="MF_01401"/>
    </source>
</evidence>
<reference evidence="10 11" key="1">
    <citation type="journal article" date="2015" name="Genome Announc.">
        <title>Expanding the biotechnology potential of lactobacilli through comparative genomics of 213 strains and associated genera.</title>
        <authorList>
            <person name="Sun Z."/>
            <person name="Harris H.M."/>
            <person name="McCann A."/>
            <person name="Guo C."/>
            <person name="Argimon S."/>
            <person name="Zhang W."/>
            <person name="Yang X."/>
            <person name="Jeffery I.B."/>
            <person name="Cooney J.C."/>
            <person name="Kagawa T.F."/>
            <person name="Liu W."/>
            <person name="Song Y."/>
            <person name="Salvetti E."/>
            <person name="Wrobel A."/>
            <person name="Rasinkangas P."/>
            <person name="Parkhill J."/>
            <person name="Rea M.C."/>
            <person name="O'Sullivan O."/>
            <person name="Ritari J."/>
            <person name="Douillard F.P."/>
            <person name="Paul Ross R."/>
            <person name="Yang R."/>
            <person name="Briner A.E."/>
            <person name="Felis G.E."/>
            <person name="de Vos W.M."/>
            <person name="Barrangou R."/>
            <person name="Klaenhammer T.R."/>
            <person name="Caufield P.W."/>
            <person name="Cui Y."/>
            <person name="Zhang H."/>
            <person name="O'Toole P.W."/>
        </authorList>
    </citation>
    <scope>NUCLEOTIDE SEQUENCE [LARGE SCALE GENOMIC DNA]</scope>
    <source>
        <strain evidence="10 11">DSM 16230</strain>
    </source>
</reference>
<dbReference type="PATRIC" id="fig|1423801.4.peg.663"/>
<dbReference type="Proteomes" id="UP000051166">
    <property type="component" value="Unassembled WGS sequence"/>
</dbReference>
<comment type="function">
    <text evidence="8">Has an important function as a repair enzyme for proteins that have been inactivated by oxidation. Catalyzes the reversible oxidation-reduction of methionine sulfoxide in proteins to methionine.</text>
</comment>
<proteinExistence type="inferred from homology"/>
<protein>
    <recommendedName>
        <fullName evidence="8">Peptide methionine sulfoxide reductase MsrA</fullName>
        <shortName evidence="8">Protein-methionine-S-oxide reductase</shortName>
        <ecNumber evidence="8">1.8.4.11</ecNumber>
    </recommendedName>
    <alternativeName>
        <fullName evidence="8">Peptide-methionine (S)-S-oxide reductase</fullName>
        <shortName evidence="8">Peptide Met(O) reductase</shortName>
    </alternativeName>
</protein>
<comment type="caution">
    <text evidence="10">The sequence shown here is derived from an EMBL/GenBank/DDBJ whole genome shotgun (WGS) entry which is preliminary data.</text>
</comment>
<evidence type="ECO:0000256" key="7">
    <source>
        <dbReference type="ARBA" id="ARBA00048782"/>
    </source>
</evidence>
<sequence>MEKQEKEILADLYNLILNPATRKWERSLLVETKEQLSNQDKPERELAQLEYKLRPLAIRNNLTPDVADFYAKLTGNAAKARHFDLTKHAAKDLAFQERAIFAGGCFWCMVEPFETRRGIISVLSGYTGGTLKKPTYEQVVSGTSGHVEAVEIIFDTRIISYAELVELYWKITDPTDALGQFEDRGSNYRPVIFVKDETQRKIATESKQRLAASGRYRKPIVTAIEAAGTFWPAENYHQQFYQKNPERYQRIKRIRQQYLMFQRLHGKVRSELMHFRKKRVHK</sequence>
<evidence type="ECO:0000256" key="1">
    <source>
        <dbReference type="ARBA" id="ARBA00005591"/>
    </source>
</evidence>
<keyword evidence="2 8" id="KW-0560">Oxidoreductase</keyword>
<dbReference type="OrthoDB" id="4174719at2"/>
<dbReference type="HAMAP" id="MF_01401">
    <property type="entry name" value="MsrA"/>
    <property type="match status" value="1"/>
</dbReference>
<evidence type="ECO:0000313" key="10">
    <source>
        <dbReference type="EMBL" id="KRL98841.1"/>
    </source>
</evidence>
<dbReference type="Pfam" id="PF08951">
    <property type="entry name" value="EntA_Immun"/>
    <property type="match status" value="1"/>
</dbReference>
<dbReference type="InterPro" id="IPR036509">
    <property type="entry name" value="Met_Sox_Rdtase_MsrA_sf"/>
</dbReference>
<evidence type="ECO:0000256" key="6">
    <source>
        <dbReference type="ARBA" id="ARBA00047806"/>
    </source>
</evidence>
<dbReference type="EC" id="1.8.4.11" evidence="8"/>
<comment type="catalytic activity">
    <reaction evidence="7 8">
        <text>[thioredoxin]-disulfide + L-methionine + H2O = L-methionine (S)-S-oxide + [thioredoxin]-dithiol</text>
        <dbReference type="Rhea" id="RHEA:19993"/>
        <dbReference type="Rhea" id="RHEA-COMP:10698"/>
        <dbReference type="Rhea" id="RHEA-COMP:10700"/>
        <dbReference type="ChEBI" id="CHEBI:15377"/>
        <dbReference type="ChEBI" id="CHEBI:29950"/>
        <dbReference type="ChEBI" id="CHEBI:50058"/>
        <dbReference type="ChEBI" id="CHEBI:57844"/>
        <dbReference type="ChEBI" id="CHEBI:58772"/>
        <dbReference type="EC" id="1.8.4.11"/>
    </reaction>
</comment>
<dbReference type="RefSeq" id="WP_056960771.1">
    <property type="nucleotide sequence ID" value="NZ_AZFQ01000036.1"/>
</dbReference>
<organism evidence="10 11">
    <name type="scientific">Liquorilactobacillus satsumensis DSM 16230 = JCM 12392</name>
    <dbReference type="NCBI Taxonomy" id="1423801"/>
    <lineage>
        <taxon>Bacteria</taxon>
        <taxon>Bacillati</taxon>
        <taxon>Bacillota</taxon>
        <taxon>Bacilli</taxon>
        <taxon>Lactobacillales</taxon>
        <taxon>Lactobacillaceae</taxon>
        <taxon>Liquorilactobacillus</taxon>
    </lineage>
</organism>
<keyword evidence="3" id="KW-0805">Transcription regulation</keyword>
<feature type="active site" evidence="8">
    <location>
        <position position="105"/>
    </location>
</feature>
<comment type="similarity">
    <text evidence="1 8">Belongs to the MsrA Met sulfoxide reductase family.</text>
</comment>
<evidence type="ECO:0000256" key="5">
    <source>
        <dbReference type="ARBA" id="ARBA00023163"/>
    </source>
</evidence>
<dbReference type="Pfam" id="PF01625">
    <property type="entry name" value="PMSR"/>
    <property type="match status" value="1"/>
</dbReference>
<dbReference type="InterPro" id="IPR015046">
    <property type="entry name" value="LciA_Immunity-like"/>
</dbReference>
<keyword evidence="5" id="KW-0804">Transcription</keyword>
<name>A0A0R1UZR4_9LACO</name>
<dbReference type="GeneID" id="98308079"/>
<evidence type="ECO:0000256" key="4">
    <source>
        <dbReference type="ARBA" id="ARBA00023125"/>
    </source>
</evidence>
<dbReference type="PROSITE" id="PS51152">
    <property type="entry name" value="NFYA_HAP2_2"/>
    <property type="match status" value="1"/>
</dbReference>
<dbReference type="Gene3D" id="3.30.1060.10">
    <property type="entry name" value="Peptide methionine sulphoxide reductase MsrA"/>
    <property type="match status" value="1"/>
</dbReference>
<gene>
    <name evidence="8" type="primary">msrA</name>
    <name evidence="10" type="ORF">FD50_GL000654</name>
</gene>
<evidence type="ECO:0000256" key="2">
    <source>
        <dbReference type="ARBA" id="ARBA00023002"/>
    </source>
</evidence>
<dbReference type="PANTHER" id="PTHR43774:SF1">
    <property type="entry name" value="PEPTIDE METHIONINE SULFOXIDE REDUCTASE MSRA 2"/>
    <property type="match status" value="1"/>
</dbReference>
<dbReference type="GO" id="GO:0003700">
    <property type="term" value="F:DNA-binding transcription factor activity"/>
    <property type="evidence" value="ECO:0007669"/>
    <property type="project" value="InterPro"/>
</dbReference>
<accession>A0A0R1UZR4</accession>
<keyword evidence="11" id="KW-1185">Reference proteome</keyword>
<dbReference type="GO" id="GO:0033744">
    <property type="term" value="F:L-methionine:thioredoxin-disulfide S-oxidoreductase activity"/>
    <property type="evidence" value="ECO:0007669"/>
    <property type="project" value="RHEA"/>
</dbReference>